<reference evidence="1" key="1">
    <citation type="submission" date="2021-01" db="EMBL/GenBank/DDBJ databases">
        <title>Phytophthora aleatoria, a newly-described species from Pinus radiata is distinct from Phytophthora cactorum isolates based on comparative genomics.</title>
        <authorList>
            <person name="Mcdougal R."/>
            <person name="Panda P."/>
            <person name="Williams N."/>
            <person name="Studholme D.J."/>
        </authorList>
    </citation>
    <scope>NUCLEOTIDE SEQUENCE</scope>
    <source>
        <strain evidence="1">NZFS 4037</strain>
    </source>
</reference>
<evidence type="ECO:0008006" key="3">
    <source>
        <dbReference type="Google" id="ProtNLM"/>
    </source>
</evidence>
<proteinExistence type="predicted"/>
<protein>
    <recommendedName>
        <fullName evidence="3">RxLR effector protein</fullName>
    </recommendedName>
</protein>
<evidence type="ECO:0000313" key="1">
    <source>
        <dbReference type="EMBL" id="KAG6949822.1"/>
    </source>
</evidence>
<gene>
    <name evidence="1" type="ORF">JG688_00014479</name>
</gene>
<feature type="non-terminal residue" evidence="1">
    <location>
        <position position="223"/>
    </location>
</feature>
<sequence length="223" mass="25610">AQLVNWLSNGKTVDDAITLLRLNTGEGGELLKNPALSTWFSYVKMTKQNPDELSFLKLKTRFSDEELATMIAVTRDAKAWIYLEGLARVQLNNWLRMDKTADGIFSVLKLNKEGDTLFESPKMTKYYGDERLETRAKDSATTTSLALKLEQEMWMSQSKTADDVFNYLKLDKKGGDIFEDSALSTWVSYVNKLNKYKERPDEFAVISILEKRFDYLDLARMLV</sequence>
<dbReference type="AlphaFoldDB" id="A0A8J5J0I3"/>
<organism evidence="1 2">
    <name type="scientific">Phytophthora aleatoria</name>
    <dbReference type="NCBI Taxonomy" id="2496075"/>
    <lineage>
        <taxon>Eukaryota</taxon>
        <taxon>Sar</taxon>
        <taxon>Stramenopiles</taxon>
        <taxon>Oomycota</taxon>
        <taxon>Peronosporomycetes</taxon>
        <taxon>Peronosporales</taxon>
        <taxon>Peronosporaceae</taxon>
        <taxon>Phytophthora</taxon>
    </lineage>
</organism>
<evidence type="ECO:0000313" key="2">
    <source>
        <dbReference type="Proteomes" id="UP000709295"/>
    </source>
</evidence>
<dbReference type="EMBL" id="JAENGY010001380">
    <property type="protein sequence ID" value="KAG6949822.1"/>
    <property type="molecule type" value="Genomic_DNA"/>
</dbReference>
<accession>A0A8J5J0I3</accession>
<comment type="caution">
    <text evidence="1">The sequence shown here is derived from an EMBL/GenBank/DDBJ whole genome shotgun (WGS) entry which is preliminary data.</text>
</comment>
<keyword evidence="2" id="KW-1185">Reference proteome</keyword>
<dbReference type="Proteomes" id="UP000709295">
    <property type="component" value="Unassembled WGS sequence"/>
</dbReference>
<name>A0A8J5J0I3_9STRA</name>